<evidence type="ECO:0000313" key="2">
    <source>
        <dbReference type="EMBL" id="CAK7900872.1"/>
    </source>
</evidence>
<evidence type="ECO:0000256" key="1">
    <source>
        <dbReference type="SAM" id="MobiDB-lite"/>
    </source>
</evidence>
<name>A0AAV1T4P6_9STRA</name>
<sequence length="171" mass="18541">MRCENKAAESASAQLCEDAEAETSATDVPSVAIVSQSISPGDAGARYEDTHVFSEYELGVSYSPDTEEGSVSKAVETKPPAKRGMDDATRRIIFGSSDESDDHRQSEGARGHKTRALTVVSVLLRTPLHSECPELLSARRKKSGTAVCCVSLPKRKHGCLQCRSWIACRQR</sequence>
<dbReference type="Proteomes" id="UP001162060">
    <property type="component" value="Unassembled WGS sequence"/>
</dbReference>
<dbReference type="EMBL" id="CAKLBY020000019">
    <property type="protein sequence ID" value="CAK7900872.1"/>
    <property type="molecule type" value="Genomic_DNA"/>
</dbReference>
<reference evidence="2" key="1">
    <citation type="submission" date="2024-01" db="EMBL/GenBank/DDBJ databases">
        <authorList>
            <person name="Webb A."/>
        </authorList>
    </citation>
    <scope>NUCLEOTIDE SEQUENCE</scope>
    <source>
        <strain evidence="2">Pm1</strain>
    </source>
</reference>
<proteinExistence type="predicted"/>
<gene>
    <name evidence="2" type="ORF">PM001_LOCUS2165</name>
</gene>
<protein>
    <submittedName>
        <fullName evidence="2">Uncharacterized protein</fullName>
    </submittedName>
</protein>
<feature type="region of interest" description="Disordered" evidence="1">
    <location>
        <begin position="64"/>
        <end position="86"/>
    </location>
</feature>
<comment type="caution">
    <text evidence="2">The sequence shown here is derived from an EMBL/GenBank/DDBJ whole genome shotgun (WGS) entry which is preliminary data.</text>
</comment>
<organism evidence="2 3">
    <name type="scientific">Peronospora matthiolae</name>
    <dbReference type="NCBI Taxonomy" id="2874970"/>
    <lineage>
        <taxon>Eukaryota</taxon>
        <taxon>Sar</taxon>
        <taxon>Stramenopiles</taxon>
        <taxon>Oomycota</taxon>
        <taxon>Peronosporomycetes</taxon>
        <taxon>Peronosporales</taxon>
        <taxon>Peronosporaceae</taxon>
        <taxon>Peronospora</taxon>
    </lineage>
</organism>
<feature type="region of interest" description="Disordered" evidence="1">
    <location>
        <begin position="1"/>
        <end position="29"/>
    </location>
</feature>
<dbReference type="AlphaFoldDB" id="A0AAV1T4P6"/>
<accession>A0AAV1T4P6</accession>
<evidence type="ECO:0000313" key="3">
    <source>
        <dbReference type="Proteomes" id="UP001162060"/>
    </source>
</evidence>